<dbReference type="PANTHER" id="PTHR45951:SF7">
    <property type="entry name" value="SSD DOMAIN-CONTAINING PROTEIN"/>
    <property type="match status" value="1"/>
</dbReference>
<dbReference type="PANTHER" id="PTHR45951">
    <property type="entry name" value="PROTEIN DISPATCHED-RELATED"/>
    <property type="match status" value="1"/>
</dbReference>
<evidence type="ECO:0000256" key="2">
    <source>
        <dbReference type="ARBA" id="ARBA00022692"/>
    </source>
</evidence>
<keyword evidence="2 6" id="KW-0812">Transmembrane</keyword>
<dbReference type="Proteomes" id="UP000828390">
    <property type="component" value="Unassembled WGS sequence"/>
</dbReference>
<evidence type="ECO:0000256" key="5">
    <source>
        <dbReference type="ARBA" id="ARBA00023180"/>
    </source>
</evidence>
<dbReference type="AlphaFoldDB" id="A0A9D4QWE8"/>
<name>A0A9D4QWE8_DREPO</name>
<evidence type="ECO:0000313" key="8">
    <source>
        <dbReference type="Proteomes" id="UP000828390"/>
    </source>
</evidence>
<keyword evidence="4 6" id="KW-0472">Membrane</keyword>
<dbReference type="InterPro" id="IPR052081">
    <property type="entry name" value="Dispatched_Hh_regulator"/>
</dbReference>
<sequence length="132" mass="15309">MFLSDFLKPETEKVRDFTLIGILDLYYISKLLYEHDLVQQALIDIKLAIGSFLFIFVFMAIQTGSIIVTSLGILSILSSFVCTNLLYRYAMQYTYFGYFHIMSIFLILGIGYRRPVRVLRHLAVDRTHRVPG</sequence>
<evidence type="ECO:0000256" key="3">
    <source>
        <dbReference type="ARBA" id="ARBA00022989"/>
    </source>
</evidence>
<accession>A0A9D4QWE8</accession>
<organism evidence="7 8">
    <name type="scientific">Dreissena polymorpha</name>
    <name type="common">Zebra mussel</name>
    <name type="synonym">Mytilus polymorpha</name>
    <dbReference type="NCBI Taxonomy" id="45954"/>
    <lineage>
        <taxon>Eukaryota</taxon>
        <taxon>Metazoa</taxon>
        <taxon>Spiralia</taxon>
        <taxon>Lophotrochozoa</taxon>
        <taxon>Mollusca</taxon>
        <taxon>Bivalvia</taxon>
        <taxon>Autobranchia</taxon>
        <taxon>Heteroconchia</taxon>
        <taxon>Euheterodonta</taxon>
        <taxon>Imparidentia</taxon>
        <taxon>Neoheterodontei</taxon>
        <taxon>Myida</taxon>
        <taxon>Dreissenoidea</taxon>
        <taxon>Dreissenidae</taxon>
        <taxon>Dreissena</taxon>
    </lineage>
</organism>
<feature type="transmembrane region" description="Helical" evidence="6">
    <location>
        <begin position="93"/>
        <end position="112"/>
    </location>
</feature>
<dbReference type="GO" id="GO:0022857">
    <property type="term" value="F:transmembrane transporter activity"/>
    <property type="evidence" value="ECO:0007669"/>
    <property type="project" value="TreeGrafter"/>
</dbReference>
<evidence type="ECO:0000313" key="7">
    <source>
        <dbReference type="EMBL" id="KAH3845207.1"/>
    </source>
</evidence>
<evidence type="ECO:0000256" key="4">
    <source>
        <dbReference type="ARBA" id="ARBA00023136"/>
    </source>
</evidence>
<dbReference type="GO" id="GO:0016020">
    <property type="term" value="C:membrane"/>
    <property type="evidence" value="ECO:0007669"/>
    <property type="project" value="UniProtKB-SubCell"/>
</dbReference>
<gene>
    <name evidence="7" type="ORF">DPMN_087482</name>
</gene>
<protein>
    <submittedName>
        <fullName evidence="7">Uncharacterized protein</fullName>
    </submittedName>
</protein>
<comment type="caution">
    <text evidence="7">The sequence shown here is derived from an EMBL/GenBank/DDBJ whole genome shotgun (WGS) entry which is preliminary data.</text>
</comment>
<reference evidence="7" key="1">
    <citation type="journal article" date="2019" name="bioRxiv">
        <title>The Genome of the Zebra Mussel, Dreissena polymorpha: A Resource for Invasive Species Research.</title>
        <authorList>
            <person name="McCartney M.A."/>
            <person name="Auch B."/>
            <person name="Kono T."/>
            <person name="Mallez S."/>
            <person name="Zhang Y."/>
            <person name="Obille A."/>
            <person name="Becker A."/>
            <person name="Abrahante J.E."/>
            <person name="Garbe J."/>
            <person name="Badalamenti J.P."/>
            <person name="Herman A."/>
            <person name="Mangelson H."/>
            <person name="Liachko I."/>
            <person name="Sullivan S."/>
            <person name="Sone E.D."/>
            <person name="Koren S."/>
            <person name="Silverstein K.A.T."/>
            <person name="Beckman K.B."/>
            <person name="Gohl D.M."/>
        </authorList>
    </citation>
    <scope>NUCLEOTIDE SEQUENCE</scope>
    <source>
        <strain evidence="7">Duluth1</strain>
        <tissue evidence="7">Whole animal</tissue>
    </source>
</reference>
<keyword evidence="5" id="KW-0325">Glycoprotein</keyword>
<proteinExistence type="predicted"/>
<evidence type="ECO:0000256" key="6">
    <source>
        <dbReference type="SAM" id="Phobius"/>
    </source>
</evidence>
<evidence type="ECO:0000256" key="1">
    <source>
        <dbReference type="ARBA" id="ARBA00004141"/>
    </source>
</evidence>
<keyword evidence="8" id="KW-1185">Reference proteome</keyword>
<comment type="subcellular location">
    <subcellularLocation>
        <location evidence="1">Membrane</location>
        <topology evidence="1">Multi-pass membrane protein</topology>
    </subcellularLocation>
</comment>
<keyword evidence="3 6" id="KW-1133">Transmembrane helix</keyword>
<dbReference type="EMBL" id="JAIWYP010000003">
    <property type="protein sequence ID" value="KAH3845207.1"/>
    <property type="molecule type" value="Genomic_DNA"/>
</dbReference>
<reference evidence="7" key="2">
    <citation type="submission" date="2020-11" db="EMBL/GenBank/DDBJ databases">
        <authorList>
            <person name="McCartney M.A."/>
            <person name="Auch B."/>
            <person name="Kono T."/>
            <person name="Mallez S."/>
            <person name="Becker A."/>
            <person name="Gohl D.M."/>
            <person name="Silverstein K.A.T."/>
            <person name="Koren S."/>
            <person name="Bechman K.B."/>
            <person name="Herman A."/>
            <person name="Abrahante J.E."/>
            <person name="Garbe J."/>
        </authorList>
    </citation>
    <scope>NUCLEOTIDE SEQUENCE</scope>
    <source>
        <strain evidence="7">Duluth1</strain>
        <tissue evidence="7">Whole animal</tissue>
    </source>
</reference>
<dbReference type="SUPFAM" id="SSF82866">
    <property type="entry name" value="Multidrug efflux transporter AcrB transmembrane domain"/>
    <property type="match status" value="1"/>
</dbReference>